<feature type="transmembrane region" description="Helical" evidence="6">
    <location>
        <begin position="199"/>
        <end position="221"/>
    </location>
</feature>
<feature type="transmembrane region" description="Helical" evidence="6">
    <location>
        <begin position="166"/>
        <end position="187"/>
    </location>
</feature>
<keyword evidence="3 6" id="KW-0812">Transmembrane</keyword>
<dbReference type="SUPFAM" id="SSF103473">
    <property type="entry name" value="MFS general substrate transporter"/>
    <property type="match status" value="1"/>
</dbReference>
<evidence type="ECO:0000313" key="8">
    <source>
        <dbReference type="EMBL" id="OAX80655.1"/>
    </source>
</evidence>
<name>A0A1B7NV43_9EURO</name>
<protein>
    <recommendedName>
        <fullName evidence="7">Major facilitator superfamily (MFS) profile domain-containing protein</fullName>
    </recommendedName>
</protein>
<evidence type="ECO:0000256" key="3">
    <source>
        <dbReference type="ARBA" id="ARBA00022692"/>
    </source>
</evidence>
<feature type="transmembrane region" description="Helical" evidence="6">
    <location>
        <begin position="130"/>
        <end position="154"/>
    </location>
</feature>
<feature type="domain" description="Major facilitator superfamily (MFS) profile" evidence="7">
    <location>
        <begin position="40"/>
        <end position="453"/>
    </location>
</feature>
<dbReference type="GO" id="GO:0016020">
    <property type="term" value="C:membrane"/>
    <property type="evidence" value="ECO:0007669"/>
    <property type="project" value="UniProtKB-SubCell"/>
</dbReference>
<dbReference type="OrthoDB" id="19923at2759"/>
<feature type="transmembrane region" description="Helical" evidence="6">
    <location>
        <begin position="38"/>
        <end position="58"/>
    </location>
</feature>
<proteinExistence type="predicted"/>
<sequence>MDDSSKEEISSTPIIPEMQSLESIDRTAEKKVVWKCDLYVVPILSFLMCLGFLDRINIGNARLQGLEKDLGMSGHDFNIALFIFFVPYMVCEVPSNIILKKVAPSTWLSSVMMGWGLVTVFQGITGSFAGLLICRFLLGVFEAGFVPGCVYLISMYYKRHELQTRVNFFIACSIMAGSMSGILAYFIAGMDGVRGYSGWRWIFILEGVATVIAAASSKFLIPNWPETAKFLTEDERAILLHRLAAETENAKMDRLDKPAMKRAFSDVKIYLGIVMYIGIVNSGYAVSFFTPTILHQLGWTALNAQLMAVPIFACGACTAMLTAVISDRMRHRFTFTIIGCVIASIGYIILLLQSSVSLGVRYFAVFAISAGSFMAHPITITWLSNNMAGHYKRGISSAMQIGIGNSGGLIASNIFLPSEAPRYPTGYGTSLALIWTCAVTCVAFFLYLHRENRLRARGLRDHLLQLPEDEVDNLGDDHPSFRFTY</sequence>
<dbReference type="PANTHER" id="PTHR43791">
    <property type="entry name" value="PERMEASE-RELATED"/>
    <property type="match status" value="1"/>
</dbReference>
<feature type="transmembrane region" description="Helical" evidence="6">
    <location>
        <begin position="306"/>
        <end position="326"/>
    </location>
</feature>
<dbReference type="InterPro" id="IPR020846">
    <property type="entry name" value="MFS_dom"/>
</dbReference>
<gene>
    <name evidence="8" type="ORF">ACJ72_05006</name>
</gene>
<dbReference type="EMBL" id="LGUA01000648">
    <property type="protein sequence ID" value="OAX80655.1"/>
    <property type="molecule type" value="Genomic_DNA"/>
</dbReference>
<accession>A0A1B7NV43</accession>
<dbReference type="InterPro" id="IPR011701">
    <property type="entry name" value="MFS"/>
</dbReference>
<keyword evidence="5 6" id="KW-0472">Membrane</keyword>
<comment type="caution">
    <text evidence="8">The sequence shown here is derived from an EMBL/GenBank/DDBJ whole genome shotgun (WGS) entry which is preliminary data.</text>
</comment>
<comment type="subcellular location">
    <subcellularLocation>
        <location evidence="1">Membrane</location>
        <topology evidence="1">Multi-pass membrane protein</topology>
    </subcellularLocation>
</comment>
<dbReference type="GO" id="GO:0022857">
    <property type="term" value="F:transmembrane transporter activity"/>
    <property type="evidence" value="ECO:0007669"/>
    <property type="project" value="InterPro"/>
</dbReference>
<keyword evidence="2" id="KW-0813">Transport</keyword>
<evidence type="ECO:0000256" key="6">
    <source>
        <dbReference type="SAM" id="Phobius"/>
    </source>
</evidence>
<keyword evidence="4 6" id="KW-1133">Transmembrane helix</keyword>
<dbReference type="InterPro" id="IPR036259">
    <property type="entry name" value="MFS_trans_sf"/>
</dbReference>
<dbReference type="AlphaFoldDB" id="A0A1B7NV43"/>
<feature type="transmembrane region" description="Helical" evidence="6">
    <location>
        <begin position="333"/>
        <end position="356"/>
    </location>
</feature>
<dbReference type="Gene3D" id="1.20.1250.20">
    <property type="entry name" value="MFS general substrate transporter like domains"/>
    <property type="match status" value="2"/>
</dbReference>
<feature type="transmembrane region" description="Helical" evidence="6">
    <location>
        <begin position="362"/>
        <end position="383"/>
    </location>
</feature>
<evidence type="ECO:0000259" key="7">
    <source>
        <dbReference type="PROSITE" id="PS50850"/>
    </source>
</evidence>
<evidence type="ECO:0000256" key="1">
    <source>
        <dbReference type="ARBA" id="ARBA00004141"/>
    </source>
</evidence>
<feature type="transmembrane region" description="Helical" evidence="6">
    <location>
        <begin position="427"/>
        <end position="448"/>
    </location>
</feature>
<evidence type="ECO:0000256" key="4">
    <source>
        <dbReference type="ARBA" id="ARBA00022989"/>
    </source>
</evidence>
<feature type="transmembrane region" description="Helical" evidence="6">
    <location>
        <begin position="106"/>
        <end position="124"/>
    </location>
</feature>
<feature type="transmembrane region" description="Helical" evidence="6">
    <location>
        <begin position="78"/>
        <end position="99"/>
    </location>
</feature>
<dbReference type="Proteomes" id="UP000091918">
    <property type="component" value="Unassembled WGS sequence"/>
</dbReference>
<dbReference type="FunFam" id="1.20.1250.20:FF:000034">
    <property type="entry name" value="MFS general substrate transporter"/>
    <property type="match status" value="1"/>
</dbReference>
<evidence type="ECO:0000313" key="9">
    <source>
        <dbReference type="Proteomes" id="UP000091918"/>
    </source>
</evidence>
<dbReference type="PANTHER" id="PTHR43791:SF52">
    <property type="entry name" value="TRANSPORTER, PUTATIVE (AFU_ORTHOLOGUE AFUA_1G11820)-RELATED"/>
    <property type="match status" value="1"/>
</dbReference>
<dbReference type="FunFam" id="1.20.1250.20:FF:000068">
    <property type="entry name" value="MFS general substrate transporter"/>
    <property type="match status" value="1"/>
</dbReference>
<organism evidence="8 9">
    <name type="scientific">Emergomyces africanus</name>
    <dbReference type="NCBI Taxonomy" id="1955775"/>
    <lineage>
        <taxon>Eukaryota</taxon>
        <taxon>Fungi</taxon>
        <taxon>Dikarya</taxon>
        <taxon>Ascomycota</taxon>
        <taxon>Pezizomycotina</taxon>
        <taxon>Eurotiomycetes</taxon>
        <taxon>Eurotiomycetidae</taxon>
        <taxon>Onygenales</taxon>
        <taxon>Ajellomycetaceae</taxon>
        <taxon>Emergomyces</taxon>
    </lineage>
</organism>
<evidence type="ECO:0000256" key="2">
    <source>
        <dbReference type="ARBA" id="ARBA00022448"/>
    </source>
</evidence>
<evidence type="ECO:0000256" key="5">
    <source>
        <dbReference type="ARBA" id="ARBA00023136"/>
    </source>
</evidence>
<feature type="transmembrane region" description="Helical" evidence="6">
    <location>
        <begin position="395"/>
        <end position="415"/>
    </location>
</feature>
<dbReference type="STRING" id="1658172.A0A1B7NV43"/>
<dbReference type="Pfam" id="PF07690">
    <property type="entry name" value="MFS_1"/>
    <property type="match status" value="1"/>
</dbReference>
<feature type="transmembrane region" description="Helical" evidence="6">
    <location>
        <begin position="269"/>
        <end position="294"/>
    </location>
</feature>
<keyword evidence="9" id="KW-1185">Reference proteome</keyword>
<reference evidence="8 9" key="1">
    <citation type="submission" date="2015-07" db="EMBL/GenBank/DDBJ databases">
        <title>Emmonsia species relationships and genome sequence.</title>
        <authorList>
            <person name="Cuomo C.A."/>
            <person name="Schwartz I.S."/>
            <person name="Kenyon C."/>
            <person name="de Hoog G.S."/>
            <person name="Govender N.P."/>
            <person name="Botha A."/>
            <person name="Moreno L."/>
            <person name="de Vries M."/>
            <person name="Munoz J.F."/>
            <person name="Stielow J.B."/>
        </authorList>
    </citation>
    <scope>NUCLEOTIDE SEQUENCE [LARGE SCALE GENOMIC DNA]</scope>
    <source>
        <strain evidence="8 9">CBS 136260</strain>
    </source>
</reference>
<dbReference type="PROSITE" id="PS50850">
    <property type="entry name" value="MFS"/>
    <property type="match status" value="1"/>
</dbReference>